<evidence type="ECO:0000256" key="12">
    <source>
        <dbReference type="ARBA" id="ARBA00025337"/>
    </source>
</evidence>
<dbReference type="PANTHER" id="PTHR43134">
    <property type="entry name" value="SIGNAL RECOGNITION PARTICLE RECEPTOR SUBUNIT ALPHA"/>
    <property type="match status" value="1"/>
</dbReference>
<keyword evidence="5" id="KW-1003">Cell membrane</keyword>
<keyword evidence="6" id="KW-0547">Nucleotide-binding</keyword>
<dbReference type="Gene3D" id="3.40.50.300">
    <property type="entry name" value="P-loop containing nucleotide triphosphate hydrolases"/>
    <property type="match status" value="1"/>
</dbReference>
<evidence type="ECO:0000256" key="3">
    <source>
        <dbReference type="ARBA" id="ARBA00014919"/>
    </source>
</evidence>
<dbReference type="SUPFAM" id="SSF52540">
    <property type="entry name" value="P-loop containing nucleoside triphosphate hydrolases"/>
    <property type="match status" value="1"/>
</dbReference>
<evidence type="ECO:0000256" key="6">
    <source>
        <dbReference type="ARBA" id="ARBA00022741"/>
    </source>
</evidence>
<evidence type="ECO:0000256" key="4">
    <source>
        <dbReference type="ARBA" id="ARBA00022448"/>
    </source>
</evidence>
<dbReference type="GO" id="GO:0015031">
    <property type="term" value="P:protein transport"/>
    <property type="evidence" value="ECO:0007669"/>
    <property type="project" value="UniProtKB-KW"/>
</dbReference>
<evidence type="ECO:0000256" key="5">
    <source>
        <dbReference type="ARBA" id="ARBA00022475"/>
    </source>
</evidence>
<evidence type="ECO:0000256" key="7">
    <source>
        <dbReference type="ARBA" id="ARBA00022795"/>
    </source>
</evidence>
<dbReference type="InterPro" id="IPR000897">
    <property type="entry name" value="SRP54_GTPase_dom"/>
</dbReference>
<dbReference type="CDD" id="cd17873">
    <property type="entry name" value="FlhF"/>
    <property type="match status" value="1"/>
</dbReference>
<comment type="caution">
    <text evidence="16">The sequence shown here is derived from an EMBL/GenBank/DDBJ whole genome shotgun (WGS) entry which is preliminary data.</text>
</comment>
<evidence type="ECO:0000256" key="9">
    <source>
        <dbReference type="ARBA" id="ARBA00023134"/>
    </source>
</evidence>
<dbReference type="InterPro" id="IPR047040">
    <property type="entry name" value="FlhF__GTPase_dom"/>
</dbReference>
<evidence type="ECO:0000256" key="1">
    <source>
        <dbReference type="ARBA" id="ARBA00004413"/>
    </source>
</evidence>
<evidence type="ECO:0000313" key="17">
    <source>
        <dbReference type="Proteomes" id="UP000294575"/>
    </source>
</evidence>
<name>A0A4R6U0T7_9GAMM</name>
<accession>A0A4R6U0T7</accession>
<evidence type="ECO:0000256" key="11">
    <source>
        <dbReference type="ARBA" id="ARBA00023225"/>
    </source>
</evidence>
<comment type="similarity">
    <text evidence="2">Belongs to the GTP-binding SRP family.</text>
</comment>
<dbReference type="InterPro" id="IPR020006">
    <property type="entry name" value="FlhF"/>
</dbReference>
<dbReference type="SMART" id="SM00962">
    <property type="entry name" value="SRP54"/>
    <property type="match status" value="1"/>
</dbReference>
<dbReference type="GO" id="GO:0005886">
    <property type="term" value="C:plasma membrane"/>
    <property type="evidence" value="ECO:0007669"/>
    <property type="project" value="UniProtKB-SubCell"/>
</dbReference>
<keyword evidence="10" id="KW-0472">Membrane</keyword>
<dbReference type="PANTHER" id="PTHR43134:SF3">
    <property type="entry name" value="FLAGELLAR BIOSYNTHESIS PROTEIN FLHF"/>
    <property type="match status" value="1"/>
</dbReference>
<evidence type="ECO:0000256" key="8">
    <source>
        <dbReference type="ARBA" id="ARBA00022927"/>
    </source>
</evidence>
<dbReference type="SMART" id="SM00382">
    <property type="entry name" value="AAA"/>
    <property type="match status" value="1"/>
</dbReference>
<dbReference type="InterPro" id="IPR027417">
    <property type="entry name" value="P-loop_NTPase"/>
</dbReference>
<evidence type="ECO:0000313" key="16">
    <source>
        <dbReference type="EMBL" id="TDQ36654.1"/>
    </source>
</evidence>
<keyword evidence="16" id="KW-0282">Flagellum</keyword>
<dbReference type="GO" id="GO:0005047">
    <property type="term" value="F:signal recognition particle binding"/>
    <property type="evidence" value="ECO:0007669"/>
    <property type="project" value="TreeGrafter"/>
</dbReference>
<dbReference type="InterPro" id="IPR003593">
    <property type="entry name" value="AAA+_ATPase"/>
</dbReference>
<dbReference type="AlphaFoldDB" id="A0A4R6U0T7"/>
<evidence type="ECO:0000259" key="14">
    <source>
        <dbReference type="SMART" id="SM00382"/>
    </source>
</evidence>
<keyword evidence="4" id="KW-0813">Transport</keyword>
<dbReference type="GO" id="GO:0003924">
    <property type="term" value="F:GTPase activity"/>
    <property type="evidence" value="ECO:0007669"/>
    <property type="project" value="UniProtKB-UniRule"/>
</dbReference>
<dbReference type="Proteomes" id="UP000294575">
    <property type="component" value="Unassembled WGS sequence"/>
</dbReference>
<protein>
    <recommendedName>
        <fullName evidence="3 13">Flagellar biosynthesis protein FlhF</fullName>
    </recommendedName>
</protein>
<comment type="function">
    <text evidence="12">Necessary for flagellar biosynthesis. May be involved in translocation of the flagellum.</text>
</comment>
<evidence type="ECO:0000256" key="10">
    <source>
        <dbReference type="ARBA" id="ARBA00023136"/>
    </source>
</evidence>
<dbReference type="NCBIfam" id="TIGR03499">
    <property type="entry name" value="FlhF"/>
    <property type="match status" value="1"/>
</dbReference>
<keyword evidence="11" id="KW-1006">Bacterial flagellum protein export</keyword>
<keyword evidence="16" id="KW-0966">Cell projection</keyword>
<feature type="domain" description="AAA+ ATPase" evidence="14">
    <location>
        <begin position="214"/>
        <end position="412"/>
    </location>
</feature>
<keyword evidence="7" id="KW-1005">Bacterial flagellum biogenesis</keyword>
<keyword evidence="9" id="KW-0342">GTP-binding</keyword>
<dbReference type="EMBL" id="SNYK01000011">
    <property type="protein sequence ID" value="TDQ36654.1"/>
    <property type="molecule type" value="Genomic_DNA"/>
</dbReference>
<keyword evidence="16" id="KW-0969">Cilium</keyword>
<organism evidence="16 17">
    <name type="scientific">Thiopseudomonas denitrificans</name>
    <dbReference type="NCBI Taxonomy" id="1501432"/>
    <lineage>
        <taxon>Bacteria</taxon>
        <taxon>Pseudomonadati</taxon>
        <taxon>Pseudomonadota</taxon>
        <taxon>Gammaproteobacteria</taxon>
        <taxon>Pseudomonadales</taxon>
        <taxon>Pseudomonadaceae</taxon>
        <taxon>Thiopseudomonas</taxon>
    </lineage>
</organism>
<sequence>MAMQVKRFFAADMRQAMNRVKEELGADAAILSTRRLAGGVELTAALDYSAQPLPARANPELEAELRKTSQKILSAKTDFEQRAQIAAGGRDRQLLDSVLEHTAEVARLRPDENPAQSRSAADQQELAQMRSELMGLRELIELQMGNMGWQGLRQQQPGQAALWRKLQQMGLPADVISSLMKKIPQDLQPRQAWKMVLALLARSVQTPKDEPVMQGGVIALVGPAGMGKTTTLAKLAARYVLEHGAQNIAIVSMDSYRIGAQEQLKTLGRILNVPVSHVEAGQSLEQALLPLAKKRIVLVDTAGLPASDPQLTLQLDNLTSRKLPIRNYLVLAATSQAQVLKAAWHAYKRCGLAGCIITKLDEAVSMGEVLGMAIGQGLAVAYTTDGPKIPDDIQVSRSHQLVSRAVRMQNPDEPGEEVMAELYAGVCQKARHVV</sequence>
<reference evidence="16 17" key="1">
    <citation type="submission" date="2019-03" db="EMBL/GenBank/DDBJ databases">
        <title>Genomic Encyclopedia of Type Strains, Phase IV (KMG-IV): sequencing the most valuable type-strain genomes for metagenomic binning, comparative biology and taxonomic classification.</title>
        <authorList>
            <person name="Goeker M."/>
        </authorList>
    </citation>
    <scope>NUCLEOTIDE SEQUENCE [LARGE SCALE GENOMIC DNA]</scope>
    <source>
        <strain evidence="16 17">DSM 28679</strain>
    </source>
</reference>
<dbReference type="Gene3D" id="1.20.120.1380">
    <property type="entry name" value="Flagellar FlhF biosynthesis protein, N domain"/>
    <property type="match status" value="1"/>
</dbReference>
<dbReference type="GO" id="GO:0005525">
    <property type="term" value="F:GTP binding"/>
    <property type="evidence" value="ECO:0007669"/>
    <property type="project" value="UniProtKB-UniRule"/>
</dbReference>
<dbReference type="GO" id="GO:0044781">
    <property type="term" value="P:bacterial-type flagellum organization"/>
    <property type="evidence" value="ECO:0007669"/>
    <property type="project" value="UniProtKB-UniRule"/>
</dbReference>
<evidence type="ECO:0000259" key="15">
    <source>
        <dbReference type="SMART" id="SM00962"/>
    </source>
</evidence>
<dbReference type="FunFam" id="3.40.50.300:FF:000695">
    <property type="entry name" value="Flagellar biosynthesis regulator FlhF"/>
    <property type="match status" value="1"/>
</dbReference>
<comment type="subcellular location">
    <subcellularLocation>
        <location evidence="1">Cell membrane</location>
        <topology evidence="1">Peripheral membrane protein</topology>
        <orientation evidence="1">Cytoplasmic side</orientation>
    </subcellularLocation>
</comment>
<keyword evidence="8" id="KW-0653">Protein transport</keyword>
<feature type="domain" description="SRP54-type proteins GTP-binding" evidence="15">
    <location>
        <begin position="215"/>
        <end position="407"/>
    </location>
</feature>
<proteinExistence type="inferred from homology"/>
<dbReference type="Pfam" id="PF00448">
    <property type="entry name" value="SRP54"/>
    <property type="match status" value="1"/>
</dbReference>
<evidence type="ECO:0000256" key="2">
    <source>
        <dbReference type="ARBA" id="ARBA00008531"/>
    </source>
</evidence>
<gene>
    <name evidence="16" type="ORF">DFQ45_11135</name>
</gene>
<evidence type="ECO:0000256" key="13">
    <source>
        <dbReference type="NCBIfam" id="TIGR03499"/>
    </source>
</evidence>
<keyword evidence="17" id="KW-1185">Reference proteome</keyword>
<dbReference type="GO" id="GO:0006614">
    <property type="term" value="P:SRP-dependent cotranslational protein targeting to membrane"/>
    <property type="evidence" value="ECO:0007669"/>
    <property type="project" value="UniProtKB-UniRule"/>
</dbReference>